<name>A0ABU6ZMK4_9FABA</name>
<comment type="caution">
    <text evidence="2">The sequence shown here is derived from an EMBL/GenBank/DDBJ whole genome shotgun (WGS) entry which is preliminary data.</text>
</comment>
<sequence length="84" mass="9744">MKKLIVFQLSRQLNSDGIWLLVWCAYMSYLTHGFPRTLQALRWFSRIKTGIAYIVPLGGLMLGCSSLCFVRMKLRNAKFHCSEQ</sequence>
<keyword evidence="1" id="KW-0472">Membrane</keyword>
<protein>
    <submittedName>
        <fullName evidence="2">Uncharacterized protein</fullName>
    </submittedName>
</protein>
<evidence type="ECO:0000313" key="3">
    <source>
        <dbReference type="Proteomes" id="UP001341840"/>
    </source>
</evidence>
<reference evidence="2 3" key="1">
    <citation type="journal article" date="2023" name="Plants (Basel)">
        <title>Bridging the Gap: Combining Genomics and Transcriptomics Approaches to Understand Stylosanthes scabra, an Orphan Legume from the Brazilian Caatinga.</title>
        <authorList>
            <person name="Ferreira-Neto J.R.C."/>
            <person name="da Silva M.D."/>
            <person name="Binneck E."/>
            <person name="de Melo N.F."/>
            <person name="da Silva R.H."/>
            <person name="de Melo A.L.T.M."/>
            <person name="Pandolfi V."/>
            <person name="Bustamante F.O."/>
            <person name="Brasileiro-Vidal A.C."/>
            <person name="Benko-Iseppon A.M."/>
        </authorList>
    </citation>
    <scope>NUCLEOTIDE SEQUENCE [LARGE SCALE GENOMIC DNA]</scope>
    <source>
        <tissue evidence="2">Leaves</tissue>
    </source>
</reference>
<keyword evidence="1" id="KW-0812">Transmembrane</keyword>
<proteinExistence type="predicted"/>
<feature type="transmembrane region" description="Helical" evidence="1">
    <location>
        <begin position="12"/>
        <end position="30"/>
    </location>
</feature>
<accession>A0ABU6ZMK4</accession>
<organism evidence="2 3">
    <name type="scientific">Stylosanthes scabra</name>
    <dbReference type="NCBI Taxonomy" id="79078"/>
    <lineage>
        <taxon>Eukaryota</taxon>
        <taxon>Viridiplantae</taxon>
        <taxon>Streptophyta</taxon>
        <taxon>Embryophyta</taxon>
        <taxon>Tracheophyta</taxon>
        <taxon>Spermatophyta</taxon>
        <taxon>Magnoliopsida</taxon>
        <taxon>eudicotyledons</taxon>
        <taxon>Gunneridae</taxon>
        <taxon>Pentapetalae</taxon>
        <taxon>rosids</taxon>
        <taxon>fabids</taxon>
        <taxon>Fabales</taxon>
        <taxon>Fabaceae</taxon>
        <taxon>Papilionoideae</taxon>
        <taxon>50 kb inversion clade</taxon>
        <taxon>dalbergioids sensu lato</taxon>
        <taxon>Dalbergieae</taxon>
        <taxon>Pterocarpus clade</taxon>
        <taxon>Stylosanthes</taxon>
    </lineage>
</organism>
<keyword evidence="1" id="KW-1133">Transmembrane helix</keyword>
<gene>
    <name evidence="2" type="ORF">PIB30_071358</name>
</gene>
<feature type="transmembrane region" description="Helical" evidence="1">
    <location>
        <begin position="50"/>
        <end position="70"/>
    </location>
</feature>
<keyword evidence="3" id="KW-1185">Reference proteome</keyword>
<dbReference type="Proteomes" id="UP001341840">
    <property type="component" value="Unassembled WGS sequence"/>
</dbReference>
<evidence type="ECO:0000256" key="1">
    <source>
        <dbReference type="SAM" id="Phobius"/>
    </source>
</evidence>
<dbReference type="EMBL" id="JASCZI010272683">
    <property type="protein sequence ID" value="MED6223165.1"/>
    <property type="molecule type" value="Genomic_DNA"/>
</dbReference>
<evidence type="ECO:0000313" key="2">
    <source>
        <dbReference type="EMBL" id="MED6223165.1"/>
    </source>
</evidence>